<proteinExistence type="predicted"/>
<feature type="region of interest" description="Disordered" evidence="1">
    <location>
        <begin position="39"/>
        <end position="58"/>
    </location>
</feature>
<evidence type="ECO:0000313" key="2">
    <source>
        <dbReference type="Proteomes" id="UP000095281"/>
    </source>
</evidence>
<organism evidence="2 3">
    <name type="scientific">Meloidogyne hapla</name>
    <name type="common">Root-knot nematode worm</name>
    <dbReference type="NCBI Taxonomy" id="6305"/>
    <lineage>
        <taxon>Eukaryota</taxon>
        <taxon>Metazoa</taxon>
        <taxon>Ecdysozoa</taxon>
        <taxon>Nematoda</taxon>
        <taxon>Chromadorea</taxon>
        <taxon>Rhabditida</taxon>
        <taxon>Tylenchina</taxon>
        <taxon>Tylenchomorpha</taxon>
        <taxon>Tylenchoidea</taxon>
        <taxon>Meloidogynidae</taxon>
        <taxon>Meloidogyninae</taxon>
        <taxon>Meloidogyne</taxon>
    </lineage>
</organism>
<feature type="compositionally biased region" description="Low complexity" evidence="1">
    <location>
        <begin position="45"/>
        <end position="57"/>
    </location>
</feature>
<feature type="compositionally biased region" description="Low complexity" evidence="1">
    <location>
        <begin position="427"/>
        <end position="443"/>
    </location>
</feature>
<protein>
    <submittedName>
        <fullName evidence="3">Uncharacterized protein</fullName>
    </submittedName>
</protein>
<feature type="region of interest" description="Disordered" evidence="1">
    <location>
        <begin position="150"/>
        <end position="231"/>
    </location>
</feature>
<dbReference type="AlphaFoldDB" id="A0A1I8BH91"/>
<evidence type="ECO:0000313" key="3">
    <source>
        <dbReference type="WBParaSite" id="MhA1_Contig25.frz3.gene30"/>
    </source>
</evidence>
<feature type="region of interest" description="Disordered" evidence="1">
    <location>
        <begin position="66"/>
        <end position="90"/>
    </location>
</feature>
<keyword evidence="2" id="KW-1185">Reference proteome</keyword>
<feature type="region of interest" description="Disordered" evidence="1">
    <location>
        <begin position="423"/>
        <end position="443"/>
    </location>
</feature>
<feature type="compositionally biased region" description="Polar residues" evidence="1">
    <location>
        <begin position="158"/>
        <end position="175"/>
    </location>
</feature>
<dbReference type="WBParaSite" id="MhA1_Contig25.frz3.gene30">
    <property type="protein sequence ID" value="MhA1_Contig25.frz3.gene30"/>
    <property type="gene ID" value="MhA1_Contig25.frz3.gene30"/>
</dbReference>
<evidence type="ECO:0000256" key="1">
    <source>
        <dbReference type="SAM" id="MobiDB-lite"/>
    </source>
</evidence>
<name>A0A1I8BH91_MELHA</name>
<reference evidence="3" key="1">
    <citation type="submission" date="2016-11" db="UniProtKB">
        <authorList>
            <consortium name="WormBaseParasite"/>
        </authorList>
    </citation>
    <scope>IDENTIFICATION</scope>
</reference>
<accession>A0A1I8BH91</accession>
<dbReference type="Proteomes" id="UP000095281">
    <property type="component" value="Unplaced"/>
</dbReference>
<sequence>MSRILKMRNNGRRRGGNEFINIPMARDELDCMPSAISKHEEQHNQENGNIQQNQQWQRRLSPLKRRPSFFGRAGTSSSSSSPQRRLSPERKWWPPLLLPLLSKSSTTNGNEKIDENGALQEAWESLKNGGMRKRDGQSNDDLDEYGEQQIHDNKARNGESTNRSIITSPPTTSINCDLPPKCTKSTSRSKTSEMNGPNTPKPQPKHRQKLKQLEKCAEQTEQNDEDDESMSTSILASAAWYRDSKGRTGYRPQSDSEQLLAYGSRVQNSPVKMLSNKTQSLSDAHSVLQNGNNDKPFFNNNFPPQILRHTSTHPNTLFDDQNIFNHFLYHSNIRGEHSSPPRMLRRTNKSKELIKEDKNDLNDYFNLFKEENFKTKNNLNNSPIEEMERLTEQLKHSKSDYKHQQSQKMVKFAETVEINEIEKFEGSSTSSNNSCSSSSSTSSTTFQPVEFFEDDFYISNGQLLKKETPLKTEENKKEERKRLTINGTIQRQKGFY</sequence>